<name>A0A0R3LX96_9BRAD</name>
<sequence length="194" mass="21515">MDFNRIDGAGSPGSPSAYEWTQEDHDLFSRVINEAGPSSSAEPDKTVYDVSWAVPEKFSHGSQVAPLRMIEKLTHHGLLPDSEQPTMSYEIRGHLYTAALDPSQSVRLIHNPPEAQMPRLGSTGAPDFGAFFVETRRGRRAPPPEQWAPLALIEKLREHGLMPTADHPTTISLDSKLYNAELKEGGFVRLTRQT</sequence>
<dbReference type="RefSeq" id="WP_057849737.1">
    <property type="nucleotide sequence ID" value="NZ_LLXX01000046.1"/>
</dbReference>
<evidence type="ECO:0000313" key="1">
    <source>
        <dbReference type="EMBL" id="KRR10909.1"/>
    </source>
</evidence>
<comment type="caution">
    <text evidence="1">The sequence shown here is derived from an EMBL/GenBank/DDBJ whole genome shotgun (WGS) entry which is preliminary data.</text>
</comment>
<dbReference type="OrthoDB" id="8218590at2"/>
<dbReference type="AlphaFoldDB" id="A0A0R3LX96"/>
<proteinExistence type="predicted"/>
<organism evidence="1 2">
    <name type="scientific">Bradyrhizobium valentinum</name>
    <dbReference type="NCBI Taxonomy" id="1518501"/>
    <lineage>
        <taxon>Bacteria</taxon>
        <taxon>Pseudomonadati</taxon>
        <taxon>Pseudomonadota</taxon>
        <taxon>Alphaproteobacteria</taxon>
        <taxon>Hyphomicrobiales</taxon>
        <taxon>Nitrobacteraceae</taxon>
        <taxon>Bradyrhizobium</taxon>
    </lineage>
</organism>
<keyword evidence="2" id="KW-1185">Reference proteome</keyword>
<dbReference type="Proteomes" id="UP000051913">
    <property type="component" value="Unassembled WGS sequence"/>
</dbReference>
<dbReference type="EMBL" id="LLXX01000046">
    <property type="protein sequence ID" value="KRR10909.1"/>
    <property type="molecule type" value="Genomic_DNA"/>
</dbReference>
<accession>A0A0R3LX96</accession>
<reference evidence="1 2" key="1">
    <citation type="submission" date="2014-03" db="EMBL/GenBank/DDBJ databases">
        <title>Bradyrhizobium valentinum sp. nov., isolated from effective nodules of Lupinus mariae-josephae, a lupine endemic of basic-lime soils in Eastern Spain.</title>
        <authorList>
            <person name="Duran D."/>
            <person name="Rey L."/>
            <person name="Navarro A."/>
            <person name="Busquets A."/>
            <person name="Imperial J."/>
            <person name="Ruiz-Argueso T."/>
        </authorList>
    </citation>
    <scope>NUCLEOTIDE SEQUENCE [LARGE SCALE GENOMIC DNA]</scope>
    <source>
        <strain evidence="1 2">LmjM3</strain>
    </source>
</reference>
<evidence type="ECO:0000313" key="2">
    <source>
        <dbReference type="Proteomes" id="UP000051913"/>
    </source>
</evidence>
<gene>
    <name evidence="1" type="ORF">CP49_25510</name>
</gene>
<protein>
    <submittedName>
        <fullName evidence="1">Uncharacterized protein</fullName>
    </submittedName>
</protein>